<keyword evidence="1" id="KW-0472">Membrane</keyword>
<reference evidence="2 3" key="1">
    <citation type="journal article" date="2019" name="Int. J. Syst. Evol. Microbiol.">
        <title>The Global Catalogue of Microorganisms (GCM) 10K type strain sequencing project: providing services to taxonomists for standard genome sequencing and annotation.</title>
        <authorList>
            <consortium name="The Broad Institute Genomics Platform"/>
            <consortium name="The Broad Institute Genome Sequencing Center for Infectious Disease"/>
            <person name="Wu L."/>
            <person name="Ma J."/>
        </authorList>
    </citation>
    <scope>NUCLEOTIDE SEQUENCE [LARGE SCALE GENOMIC DNA]</scope>
    <source>
        <strain evidence="2 3">DT55</strain>
    </source>
</reference>
<protein>
    <recommendedName>
        <fullName evidence="4">MYXO-CTERM domain-containing protein</fullName>
    </recommendedName>
</protein>
<dbReference type="Proteomes" id="UP001596388">
    <property type="component" value="Unassembled WGS sequence"/>
</dbReference>
<evidence type="ECO:0000313" key="3">
    <source>
        <dbReference type="Proteomes" id="UP001596388"/>
    </source>
</evidence>
<sequence length="68" mass="7574">MTTTGADDRPDRYARRIARFAAVTLVVHALLAALVYRDAADRDVSGPRWAVITLFSGLLGVVGYRRRR</sequence>
<evidence type="ECO:0000256" key="1">
    <source>
        <dbReference type="SAM" id="Phobius"/>
    </source>
</evidence>
<organism evidence="2 3">
    <name type="scientific">Halobaculum marinum</name>
    <dbReference type="NCBI Taxonomy" id="3031996"/>
    <lineage>
        <taxon>Archaea</taxon>
        <taxon>Methanobacteriati</taxon>
        <taxon>Methanobacteriota</taxon>
        <taxon>Stenosarchaea group</taxon>
        <taxon>Halobacteria</taxon>
        <taxon>Halobacteriales</taxon>
        <taxon>Haloferacaceae</taxon>
        <taxon>Halobaculum</taxon>
    </lineage>
</organism>
<feature type="transmembrane region" description="Helical" evidence="1">
    <location>
        <begin position="17"/>
        <end position="36"/>
    </location>
</feature>
<dbReference type="GeneID" id="79269150"/>
<keyword evidence="1" id="KW-1133">Transmembrane helix</keyword>
<evidence type="ECO:0000313" key="2">
    <source>
        <dbReference type="EMBL" id="MFC7096955.1"/>
    </source>
</evidence>
<accession>A0ABD5WU01</accession>
<keyword evidence="1" id="KW-0812">Transmembrane</keyword>
<dbReference type="RefSeq" id="WP_276238570.1">
    <property type="nucleotide sequence ID" value="NZ_CP119989.1"/>
</dbReference>
<evidence type="ECO:0008006" key="4">
    <source>
        <dbReference type="Google" id="ProtNLM"/>
    </source>
</evidence>
<proteinExistence type="predicted"/>
<dbReference type="EMBL" id="JBHTAG010000002">
    <property type="protein sequence ID" value="MFC7096955.1"/>
    <property type="molecule type" value="Genomic_DNA"/>
</dbReference>
<name>A0ABD5WU01_9EURY</name>
<keyword evidence="3" id="KW-1185">Reference proteome</keyword>
<gene>
    <name evidence="2" type="ORF">ACFQKD_06515</name>
</gene>
<dbReference type="AlphaFoldDB" id="A0ABD5WU01"/>
<comment type="caution">
    <text evidence="2">The sequence shown here is derived from an EMBL/GenBank/DDBJ whole genome shotgun (WGS) entry which is preliminary data.</text>
</comment>
<feature type="transmembrane region" description="Helical" evidence="1">
    <location>
        <begin position="48"/>
        <end position="64"/>
    </location>
</feature>